<dbReference type="InterPro" id="IPR011006">
    <property type="entry name" value="CheY-like_superfamily"/>
</dbReference>
<dbReference type="PANTHER" id="PTHR37299">
    <property type="entry name" value="TRANSCRIPTIONAL REGULATOR-RELATED"/>
    <property type="match status" value="1"/>
</dbReference>
<dbReference type="InterPro" id="IPR007492">
    <property type="entry name" value="LytTR_DNA-bd_dom"/>
</dbReference>
<gene>
    <name evidence="4" type="ORF">EDD54_3254</name>
</gene>
<sequence length="261" mass="28211">MTGLSVLVVDDEPLARRRLIRLAGALAWVGRIAEAGDVAGALRSLADEPADVLLLDVQMPGGDGFDLLARLPAGIAPAVVFVTAFDHHALRAFEAAAVDYVTKPVEPARLRVAMERARAAVAARGHAERVAELQETVATLRRAVGARERRSRDLWVRVGADHVRLAAEAILRIQAERDYVRIHVRGADYLHHESLAALGERLDPAEFLRIHRGTIVRRDAVARIRTGAYSALIAVLADGTELKVGRTYAAAVRAALSRPGC</sequence>
<dbReference type="Gene3D" id="3.40.50.2300">
    <property type="match status" value="1"/>
</dbReference>
<dbReference type="PANTHER" id="PTHR37299:SF1">
    <property type="entry name" value="STAGE 0 SPORULATION PROTEIN A HOMOLOG"/>
    <property type="match status" value="1"/>
</dbReference>
<feature type="domain" description="Response regulatory" evidence="2">
    <location>
        <begin position="5"/>
        <end position="118"/>
    </location>
</feature>
<dbReference type="EMBL" id="SNXY01000009">
    <property type="protein sequence ID" value="TDP83295.1"/>
    <property type="molecule type" value="Genomic_DNA"/>
</dbReference>
<dbReference type="SMART" id="SM00448">
    <property type="entry name" value="REC"/>
    <property type="match status" value="1"/>
</dbReference>
<dbReference type="InterPro" id="IPR046947">
    <property type="entry name" value="LytR-like"/>
</dbReference>
<dbReference type="PROSITE" id="PS50110">
    <property type="entry name" value="RESPONSE_REGULATORY"/>
    <property type="match status" value="1"/>
</dbReference>
<name>A0A4R6RBD4_9HYPH</name>
<dbReference type="SUPFAM" id="SSF52172">
    <property type="entry name" value="CheY-like"/>
    <property type="match status" value="1"/>
</dbReference>
<dbReference type="SMART" id="SM00850">
    <property type="entry name" value="LytTR"/>
    <property type="match status" value="1"/>
</dbReference>
<dbReference type="RefSeq" id="WP_126538120.1">
    <property type="nucleotide sequence ID" value="NZ_BSPM01000009.1"/>
</dbReference>
<evidence type="ECO:0000256" key="1">
    <source>
        <dbReference type="PROSITE-ProRule" id="PRU00169"/>
    </source>
</evidence>
<dbReference type="AlphaFoldDB" id="A0A4R6RBD4"/>
<evidence type="ECO:0000313" key="5">
    <source>
        <dbReference type="Proteomes" id="UP000294547"/>
    </source>
</evidence>
<feature type="modified residue" description="4-aspartylphosphate" evidence="1">
    <location>
        <position position="56"/>
    </location>
</feature>
<keyword evidence="1" id="KW-0597">Phosphoprotein</keyword>
<dbReference type="Pfam" id="PF04397">
    <property type="entry name" value="LytTR"/>
    <property type="match status" value="1"/>
</dbReference>
<proteinExistence type="predicted"/>
<dbReference type="GO" id="GO:0003677">
    <property type="term" value="F:DNA binding"/>
    <property type="evidence" value="ECO:0007669"/>
    <property type="project" value="InterPro"/>
</dbReference>
<dbReference type="Pfam" id="PF00072">
    <property type="entry name" value="Response_reg"/>
    <property type="match status" value="1"/>
</dbReference>
<evidence type="ECO:0000259" key="2">
    <source>
        <dbReference type="PROSITE" id="PS50110"/>
    </source>
</evidence>
<dbReference type="Proteomes" id="UP000294547">
    <property type="component" value="Unassembled WGS sequence"/>
</dbReference>
<keyword evidence="5" id="KW-1185">Reference proteome</keyword>
<dbReference type="OrthoDB" id="7360446at2"/>
<dbReference type="Gene3D" id="2.40.50.1020">
    <property type="entry name" value="LytTr DNA-binding domain"/>
    <property type="match status" value="1"/>
</dbReference>
<comment type="caution">
    <text evidence="4">The sequence shown here is derived from an EMBL/GenBank/DDBJ whole genome shotgun (WGS) entry which is preliminary data.</text>
</comment>
<reference evidence="4 5" key="1">
    <citation type="submission" date="2019-03" db="EMBL/GenBank/DDBJ databases">
        <title>Genomic Encyclopedia of Type Strains, Phase IV (KMG-IV): sequencing the most valuable type-strain genomes for metagenomic binning, comparative biology and taxonomic classification.</title>
        <authorList>
            <person name="Goeker M."/>
        </authorList>
    </citation>
    <scope>NUCLEOTIDE SEQUENCE [LARGE SCALE GENOMIC DNA]</scope>
    <source>
        <strain evidence="4 5">DSM 102969</strain>
    </source>
</reference>
<accession>A0A4R6RBD4</accession>
<protein>
    <submittedName>
        <fullName evidence="4">LytTR family two component transcriptional regulator</fullName>
    </submittedName>
</protein>
<organism evidence="4 5">
    <name type="scientific">Oharaeibacter diazotrophicus</name>
    <dbReference type="NCBI Taxonomy" id="1920512"/>
    <lineage>
        <taxon>Bacteria</taxon>
        <taxon>Pseudomonadati</taxon>
        <taxon>Pseudomonadota</taxon>
        <taxon>Alphaproteobacteria</taxon>
        <taxon>Hyphomicrobiales</taxon>
        <taxon>Pleomorphomonadaceae</taxon>
        <taxon>Oharaeibacter</taxon>
    </lineage>
</organism>
<dbReference type="GO" id="GO:0000156">
    <property type="term" value="F:phosphorelay response regulator activity"/>
    <property type="evidence" value="ECO:0007669"/>
    <property type="project" value="InterPro"/>
</dbReference>
<evidence type="ECO:0000313" key="4">
    <source>
        <dbReference type="EMBL" id="TDP83295.1"/>
    </source>
</evidence>
<evidence type="ECO:0000259" key="3">
    <source>
        <dbReference type="PROSITE" id="PS50930"/>
    </source>
</evidence>
<dbReference type="PROSITE" id="PS50930">
    <property type="entry name" value="HTH_LYTTR"/>
    <property type="match status" value="1"/>
</dbReference>
<feature type="domain" description="HTH LytTR-type" evidence="3">
    <location>
        <begin position="154"/>
        <end position="258"/>
    </location>
</feature>
<dbReference type="InterPro" id="IPR001789">
    <property type="entry name" value="Sig_transdc_resp-reg_receiver"/>
</dbReference>